<sequence length="56" mass="6637">PVESGKFKGEIIEKEKFERMKDEYYMLRGWDVKKGIPTRKKLEELGLHEVANDLNL</sequence>
<evidence type="ECO:0000313" key="2">
    <source>
        <dbReference type="EMBL" id="GAI38631.1"/>
    </source>
</evidence>
<feature type="non-terminal residue" evidence="2">
    <location>
        <position position="1"/>
    </location>
</feature>
<gene>
    <name evidence="2" type="ORF">S06H3_49867</name>
</gene>
<comment type="caution">
    <text evidence="2">The sequence shown here is derived from an EMBL/GenBank/DDBJ whole genome shotgun (WGS) entry which is preliminary data.</text>
</comment>
<name>X1P844_9ZZZZ</name>
<organism evidence="2">
    <name type="scientific">marine sediment metagenome</name>
    <dbReference type="NCBI Taxonomy" id="412755"/>
    <lineage>
        <taxon>unclassified sequences</taxon>
        <taxon>metagenomes</taxon>
        <taxon>ecological metagenomes</taxon>
    </lineage>
</organism>
<dbReference type="InterPro" id="IPR013985">
    <property type="entry name" value="Ald_Fedxn_OxRdtase_dom3"/>
</dbReference>
<dbReference type="GO" id="GO:0051536">
    <property type="term" value="F:iron-sulfur cluster binding"/>
    <property type="evidence" value="ECO:0007669"/>
    <property type="project" value="InterPro"/>
</dbReference>
<accession>X1P844</accession>
<reference evidence="2" key="1">
    <citation type="journal article" date="2014" name="Front. Microbiol.">
        <title>High frequency of phylogenetically diverse reductive dehalogenase-homologous genes in deep subseafloor sedimentary metagenomes.</title>
        <authorList>
            <person name="Kawai M."/>
            <person name="Futagami T."/>
            <person name="Toyoda A."/>
            <person name="Takaki Y."/>
            <person name="Nishi S."/>
            <person name="Hori S."/>
            <person name="Arai W."/>
            <person name="Tsubouchi T."/>
            <person name="Morono Y."/>
            <person name="Uchiyama I."/>
            <person name="Ito T."/>
            <person name="Fujiyama A."/>
            <person name="Inagaki F."/>
            <person name="Takami H."/>
        </authorList>
    </citation>
    <scope>NUCLEOTIDE SEQUENCE</scope>
    <source>
        <strain evidence="2">Expedition CK06-06</strain>
    </source>
</reference>
<dbReference type="EMBL" id="BARV01031525">
    <property type="protein sequence ID" value="GAI38631.1"/>
    <property type="molecule type" value="Genomic_DNA"/>
</dbReference>
<dbReference type="GO" id="GO:0016625">
    <property type="term" value="F:oxidoreductase activity, acting on the aldehyde or oxo group of donors, iron-sulfur protein as acceptor"/>
    <property type="evidence" value="ECO:0007669"/>
    <property type="project" value="InterPro"/>
</dbReference>
<dbReference type="GO" id="GO:0009055">
    <property type="term" value="F:electron transfer activity"/>
    <property type="evidence" value="ECO:0007669"/>
    <property type="project" value="InterPro"/>
</dbReference>
<evidence type="ECO:0000259" key="1">
    <source>
        <dbReference type="Pfam" id="PF01314"/>
    </source>
</evidence>
<dbReference type="AlphaFoldDB" id="X1P844"/>
<dbReference type="Gene3D" id="1.10.599.10">
    <property type="entry name" value="Aldehyde Ferredoxin Oxidoreductase Protein, subunit A, domain 3"/>
    <property type="match status" value="1"/>
</dbReference>
<dbReference type="Pfam" id="PF01314">
    <property type="entry name" value="AFOR_C"/>
    <property type="match status" value="1"/>
</dbReference>
<dbReference type="InterPro" id="IPR036021">
    <property type="entry name" value="Tungsten_al_ferr_oxy-like_C"/>
</dbReference>
<dbReference type="SUPFAM" id="SSF48310">
    <property type="entry name" value="Aldehyde ferredoxin oxidoreductase, C-terminal domains"/>
    <property type="match status" value="1"/>
</dbReference>
<proteinExistence type="predicted"/>
<feature type="domain" description="Aldehyde ferredoxin oxidoreductase C-terminal" evidence="1">
    <location>
        <begin position="1"/>
        <end position="47"/>
    </location>
</feature>
<dbReference type="InterPro" id="IPR001203">
    <property type="entry name" value="OxRdtase_Ald_Fedxn_C"/>
</dbReference>
<protein>
    <recommendedName>
        <fullName evidence="1">Aldehyde ferredoxin oxidoreductase C-terminal domain-containing protein</fullName>
    </recommendedName>
</protein>